<evidence type="ECO:0000256" key="2">
    <source>
        <dbReference type="ARBA" id="ARBA00022982"/>
    </source>
</evidence>
<sequence length="109" mass="11797">MAGGKVIVVHSKAEWDEQLAANAGKTVVVDFTATWCGPCRMIGPYFEELSTQFEGVVFLKVDVDEVEQVAAACGISAMPTFQVWKNGAKVDELVGAAKDRLKALVEKHL</sequence>
<feature type="domain" description="Thioredoxin" evidence="9">
    <location>
        <begin position="1"/>
        <end position="109"/>
    </location>
</feature>
<reference evidence="10 11" key="1">
    <citation type="journal article" date="2018" name="Plant J.">
        <title>Genome sequences of Chlorella sorokiniana UTEX 1602 and Micractinium conductrix SAG 241.80: implications to maltose excretion by a green alga.</title>
        <authorList>
            <person name="Arriola M.B."/>
            <person name="Velmurugan N."/>
            <person name="Zhang Y."/>
            <person name="Plunkett M.H."/>
            <person name="Hondzo H."/>
            <person name="Barney B.M."/>
        </authorList>
    </citation>
    <scope>NUCLEOTIDE SEQUENCE [LARGE SCALE GENOMIC DNA]</scope>
    <source>
        <strain evidence="11">UTEX 1602</strain>
    </source>
</reference>
<feature type="site" description="Contributes to redox potential value" evidence="7">
    <location>
        <position position="37"/>
    </location>
</feature>
<dbReference type="CDD" id="cd02947">
    <property type="entry name" value="TRX_family"/>
    <property type="match status" value="1"/>
</dbReference>
<evidence type="ECO:0000256" key="1">
    <source>
        <dbReference type="ARBA" id="ARBA00022448"/>
    </source>
</evidence>
<dbReference type="PANTHER" id="PTHR46115">
    <property type="entry name" value="THIOREDOXIN-LIKE PROTEIN 1"/>
    <property type="match status" value="1"/>
</dbReference>
<comment type="similarity">
    <text evidence="5">Belongs to the thioredoxin family. Plant H-type subfamily.</text>
</comment>
<dbReference type="InterPro" id="IPR005746">
    <property type="entry name" value="Thioredoxin"/>
</dbReference>
<dbReference type="PIRSF" id="PIRSF000077">
    <property type="entry name" value="Thioredoxin"/>
    <property type="match status" value="1"/>
</dbReference>
<dbReference type="InterPro" id="IPR013766">
    <property type="entry name" value="Thioredoxin_domain"/>
</dbReference>
<feature type="site" description="Contributes to redox potential value" evidence="7">
    <location>
        <position position="38"/>
    </location>
</feature>
<evidence type="ECO:0000256" key="5">
    <source>
        <dbReference type="ARBA" id="ARBA00038353"/>
    </source>
</evidence>
<dbReference type="NCBIfam" id="TIGR01068">
    <property type="entry name" value="thioredoxin"/>
    <property type="match status" value="1"/>
</dbReference>
<evidence type="ECO:0000313" key="11">
    <source>
        <dbReference type="Proteomes" id="UP000239899"/>
    </source>
</evidence>
<dbReference type="PROSITE" id="PS00194">
    <property type="entry name" value="THIOREDOXIN_1"/>
    <property type="match status" value="1"/>
</dbReference>
<dbReference type="GO" id="GO:0016671">
    <property type="term" value="F:oxidoreductase activity, acting on a sulfur group of donors, disulfide as acceptor"/>
    <property type="evidence" value="ECO:0007669"/>
    <property type="project" value="UniProtKB-ARBA"/>
</dbReference>
<dbReference type="PROSITE" id="PS51352">
    <property type="entry name" value="THIOREDOXIN_2"/>
    <property type="match status" value="1"/>
</dbReference>
<feature type="disulfide bond" description="Redox-active" evidence="8">
    <location>
        <begin position="36"/>
        <end position="39"/>
    </location>
</feature>
<feature type="active site" description="Nucleophile" evidence="7">
    <location>
        <position position="39"/>
    </location>
</feature>
<keyword evidence="11" id="KW-1185">Reference proteome</keyword>
<dbReference type="SUPFAM" id="SSF52833">
    <property type="entry name" value="Thioredoxin-like"/>
    <property type="match status" value="1"/>
</dbReference>
<dbReference type="PRINTS" id="PR00421">
    <property type="entry name" value="THIOREDOXIN"/>
</dbReference>
<dbReference type="OrthoDB" id="2121326at2759"/>
<dbReference type="STRING" id="3076.A0A2P6TV63"/>
<dbReference type="InterPro" id="IPR036249">
    <property type="entry name" value="Thioredoxin-like_sf"/>
</dbReference>
<protein>
    <recommendedName>
        <fullName evidence="6">Thioredoxin</fullName>
    </recommendedName>
</protein>
<keyword evidence="2" id="KW-0249">Electron transport</keyword>
<evidence type="ECO:0000259" key="9">
    <source>
        <dbReference type="PROSITE" id="PS51352"/>
    </source>
</evidence>
<evidence type="ECO:0000256" key="6">
    <source>
        <dbReference type="PIRNR" id="PIRNR000077"/>
    </source>
</evidence>
<evidence type="ECO:0000256" key="4">
    <source>
        <dbReference type="ARBA" id="ARBA00023284"/>
    </source>
</evidence>
<dbReference type="EMBL" id="LHPG02000006">
    <property type="protein sequence ID" value="PRW57963.1"/>
    <property type="molecule type" value="Genomic_DNA"/>
</dbReference>
<evidence type="ECO:0000256" key="8">
    <source>
        <dbReference type="PIRSR" id="PIRSR000077-4"/>
    </source>
</evidence>
<feature type="site" description="Deprotonates C-terminal active site Cys" evidence="7">
    <location>
        <position position="30"/>
    </location>
</feature>
<proteinExistence type="inferred from homology"/>
<evidence type="ECO:0000313" key="10">
    <source>
        <dbReference type="EMBL" id="PRW57963.1"/>
    </source>
</evidence>
<name>A0A2P6TV63_CHLSO</name>
<dbReference type="AlphaFoldDB" id="A0A2P6TV63"/>
<dbReference type="FunFam" id="3.40.30.10:FF:000104">
    <property type="entry name" value="Thioredoxin"/>
    <property type="match status" value="1"/>
</dbReference>
<feature type="active site" description="Nucleophile" evidence="7">
    <location>
        <position position="36"/>
    </location>
</feature>
<dbReference type="Gene3D" id="3.40.30.10">
    <property type="entry name" value="Glutaredoxin"/>
    <property type="match status" value="1"/>
</dbReference>
<keyword evidence="4 8" id="KW-0676">Redox-active center</keyword>
<dbReference type="Pfam" id="PF00085">
    <property type="entry name" value="Thioredoxin"/>
    <property type="match status" value="1"/>
</dbReference>
<keyword evidence="3 8" id="KW-1015">Disulfide bond</keyword>
<keyword evidence="1" id="KW-0813">Transport</keyword>
<gene>
    <name evidence="10" type="ORF">C2E21_3700</name>
</gene>
<comment type="caution">
    <text evidence="10">The sequence shown here is derived from an EMBL/GenBank/DDBJ whole genome shotgun (WGS) entry which is preliminary data.</text>
</comment>
<dbReference type="Proteomes" id="UP000239899">
    <property type="component" value="Unassembled WGS sequence"/>
</dbReference>
<evidence type="ECO:0000256" key="7">
    <source>
        <dbReference type="PIRSR" id="PIRSR000077-1"/>
    </source>
</evidence>
<dbReference type="InterPro" id="IPR017937">
    <property type="entry name" value="Thioredoxin_CS"/>
</dbReference>
<evidence type="ECO:0000256" key="3">
    <source>
        <dbReference type="ARBA" id="ARBA00023157"/>
    </source>
</evidence>
<dbReference type="GO" id="GO:0015035">
    <property type="term" value="F:protein-disulfide reductase activity"/>
    <property type="evidence" value="ECO:0007669"/>
    <property type="project" value="InterPro"/>
</dbReference>
<accession>A0A2P6TV63</accession>
<organism evidence="10 11">
    <name type="scientific">Chlorella sorokiniana</name>
    <name type="common">Freshwater green alga</name>
    <dbReference type="NCBI Taxonomy" id="3076"/>
    <lineage>
        <taxon>Eukaryota</taxon>
        <taxon>Viridiplantae</taxon>
        <taxon>Chlorophyta</taxon>
        <taxon>core chlorophytes</taxon>
        <taxon>Trebouxiophyceae</taxon>
        <taxon>Chlorellales</taxon>
        <taxon>Chlorellaceae</taxon>
        <taxon>Chlorella clade</taxon>
        <taxon>Chlorella</taxon>
    </lineage>
</organism>